<dbReference type="RefSeq" id="WP_271790185.1">
    <property type="nucleotide sequence ID" value="NZ_CAMXCM010000003.1"/>
</dbReference>
<reference evidence="20" key="1">
    <citation type="submission" date="2022-10" db="EMBL/GenBank/DDBJ databases">
        <authorList>
            <person name="Botero Cardona J."/>
        </authorList>
    </citation>
    <scope>NUCLEOTIDE SEQUENCE</scope>
    <source>
        <strain evidence="20">LMG 31819</strain>
    </source>
</reference>
<dbReference type="GO" id="GO:0038023">
    <property type="term" value="F:signaling receptor activity"/>
    <property type="evidence" value="ECO:0007669"/>
    <property type="project" value="InterPro"/>
</dbReference>
<gene>
    <name evidence="20" type="ORF">R53530_LOCUS1424</name>
</gene>
<evidence type="ECO:0000256" key="7">
    <source>
        <dbReference type="ARBA" id="ARBA00022729"/>
    </source>
</evidence>
<keyword evidence="12" id="KW-0675">Receptor</keyword>
<dbReference type="EMBL" id="CAMXCM010000003">
    <property type="protein sequence ID" value="CAI3944284.1"/>
    <property type="molecule type" value="Genomic_DNA"/>
</dbReference>
<keyword evidence="11 14" id="KW-0472">Membrane</keyword>
<dbReference type="CDD" id="cd01347">
    <property type="entry name" value="ligand_gated_channel"/>
    <property type="match status" value="1"/>
</dbReference>
<dbReference type="Gene3D" id="2.170.130.10">
    <property type="entry name" value="TonB-dependent receptor, plug domain"/>
    <property type="match status" value="1"/>
</dbReference>
<keyword evidence="6 14" id="KW-0812">Transmembrane</keyword>
<dbReference type="Gene3D" id="2.40.170.20">
    <property type="entry name" value="TonB-dependent receptor, beta-barrel domain"/>
    <property type="match status" value="1"/>
</dbReference>
<evidence type="ECO:0000256" key="14">
    <source>
        <dbReference type="PROSITE-ProRule" id="PRU01360"/>
    </source>
</evidence>
<evidence type="ECO:0000256" key="5">
    <source>
        <dbReference type="ARBA" id="ARBA00022496"/>
    </source>
</evidence>
<keyword evidence="13 14" id="KW-0998">Cell outer membrane</keyword>
<organism evidence="20 21">
    <name type="scientific">Commensalibacter communis</name>
    <dbReference type="NCBI Taxonomy" id="2972786"/>
    <lineage>
        <taxon>Bacteria</taxon>
        <taxon>Pseudomonadati</taxon>
        <taxon>Pseudomonadota</taxon>
        <taxon>Alphaproteobacteria</taxon>
        <taxon>Acetobacterales</taxon>
        <taxon>Acetobacteraceae</taxon>
    </lineage>
</organism>
<feature type="region of interest" description="Disordered" evidence="16">
    <location>
        <begin position="32"/>
        <end position="52"/>
    </location>
</feature>
<evidence type="ECO:0000313" key="20">
    <source>
        <dbReference type="EMBL" id="CAI3944284.1"/>
    </source>
</evidence>
<dbReference type="PANTHER" id="PTHR32552">
    <property type="entry name" value="FERRICHROME IRON RECEPTOR-RELATED"/>
    <property type="match status" value="1"/>
</dbReference>
<dbReference type="PROSITE" id="PS52016">
    <property type="entry name" value="TONB_DEPENDENT_REC_3"/>
    <property type="match status" value="1"/>
</dbReference>
<keyword evidence="5" id="KW-0410">Iron transport</keyword>
<dbReference type="InterPro" id="IPR037066">
    <property type="entry name" value="Plug_dom_sf"/>
</dbReference>
<evidence type="ECO:0000256" key="3">
    <source>
        <dbReference type="ARBA" id="ARBA00022448"/>
    </source>
</evidence>
<dbReference type="SUPFAM" id="SSF56935">
    <property type="entry name" value="Porins"/>
    <property type="match status" value="1"/>
</dbReference>
<evidence type="ECO:0000256" key="10">
    <source>
        <dbReference type="ARBA" id="ARBA00023077"/>
    </source>
</evidence>
<proteinExistence type="inferred from homology"/>
<keyword evidence="7 17" id="KW-0732">Signal</keyword>
<comment type="subcellular location">
    <subcellularLocation>
        <location evidence="1 14">Cell outer membrane</location>
        <topology evidence="1 14">Multi-pass membrane protein</topology>
    </subcellularLocation>
</comment>
<dbReference type="Proteomes" id="UP001154255">
    <property type="component" value="Unassembled WGS sequence"/>
</dbReference>
<dbReference type="Pfam" id="PF00593">
    <property type="entry name" value="TonB_dep_Rec_b-barrel"/>
    <property type="match status" value="1"/>
</dbReference>
<comment type="caution">
    <text evidence="20">The sequence shown here is derived from an EMBL/GenBank/DDBJ whole genome shotgun (WGS) entry which is preliminary data.</text>
</comment>
<dbReference type="Pfam" id="PF07715">
    <property type="entry name" value="Plug"/>
    <property type="match status" value="1"/>
</dbReference>
<keyword evidence="3 14" id="KW-0813">Transport</keyword>
<comment type="similarity">
    <text evidence="2 14 15">Belongs to the TonB-dependent receptor family.</text>
</comment>
<feature type="domain" description="TonB-dependent receptor plug" evidence="19">
    <location>
        <begin position="80"/>
        <end position="181"/>
    </location>
</feature>
<evidence type="ECO:0000256" key="6">
    <source>
        <dbReference type="ARBA" id="ARBA00022692"/>
    </source>
</evidence>
<evidence type="ECO:0000256" key="17">
    <source>
        <dbReference type="SAM" id="SignalP"/>
    </source>
</evidence>
<keyword evidence="10 15" id="KW-0798">TonB box</keyword>
<accession>A0A9W4TNL4</accession>
<evidence type="ECO:0000256" key="16">
    <source>
        <dbReference type="SAM" id="MobiDB-lite"/>
    </source>
</evidence>
<keyword evidence="9" id="KW-0406">Ion transport</keyword>
<name>A0A9W4TNL4_9PROT</name>
<protein>
    <submittedName>
        <fullName evidence="20">Fe transport (CirA)</fullName>
    </submittedName>
</protein>
<dbReference type="NCBIfam" id="TIGR01783">
    <property type="entry name" value="TonB-siderophor"/>
    <property type="match status" value="1"/>
</dbReference>
<dbReference type="InterPro" id="IPR010105">
    <property type="entry name" value="TonB_sidphr_rcpt"/>
</dbReference>
<dbReference type="GO" id="GO:0015344">
    <property type="term" value="F:siderophore uptake transmembrane transporter activity"/>
    <property type="evidence" value="ECO:0007669"/>
    <property type="project" value="TreeGrafter"/>
</dbReference>
<evidence type="ECO:0000259" key="19">
    <source>
        <dbReference type="Pfam" id="PF07715"/>
    </source>
</evidence>
<evidence type="ECO:0000256" key="13">
    <source>
        <dbReference type="ARBA" id="ARBA00023237"/>
    </source>
</evidence>
<evidence type="ECO:0000256" key="2">
    <source>
        <dbReference type="ARBA" id="ARBA00009810"/>
    </source>
</evidence>
<evidence type="ECO:0000256" key="11">
    <source>
        <dbReference type="ARBA" id="ARBA00023136"/>
    </source>
</evidence>
<evidence type="ECO:0000313" key="21">
    <source>
        <dbReference type="Proteomes" id="UP001154255"/>
    </source>
</evidence>
<dbReference type="InterPro" id="IPR039426">
    <property type="entry name" value="TonB-dep_rcpt-like"/>
</dbReference>
<feature type="signal peptide" evidence="17">
    <location>
        <begin position="1"/>
        <end position="29"/>
    </location>
</feature>
<feature type="domain" description="TonB-dependent receptor-like beta-barrel" evidence="18">
    <location>
        <begin position="254"/>
        <end position="704"/>
    </location>
</feature>
<dbReference type="AlphaFoldDB" id="A0A9W4TNL4"/>
<feature type="compositionally biased region" description="Low complexity" evidence="16">
    <location>
        <begin position="32"/>
        <end position="44"/>
    </location>
</feature>
<dbReference type="GO" id="GO:0015891">
    <property type="term" value="P:siderophore transport"/>
    <property type="evidence" value="ECO:0007669"/>
    <property type="project" value="InterPro"/>
</dbReference>
<keyword evidence="4 14" id="KW-1134">Transmembrane beta strand</keyword>
<dbReference type="InterPro" id="IPR036942">
    <property type="entry name" value="Beta-barrel_TonB_sf"/>
</dbReference>
<dbReference type="FunFam" id="2.170.130.10:FF:000001">
    <property type="entry name" value="Catecholate siderophore TonB-dependent receptor"/>
    <property type="match status" value="1"/>
</dbReference>
<dbReference type="InterPro" id="IPR012910">
    <property type="entry name" value="Plug_dom"/>
</dbReference>
<evidence type="ECO:0000256" key="12">
    <source>
        <dbReference type="ARBA" id="ARBA00023170"/>
    </source>
</evidence>
<evidence type="ECO:0000256" key="1">
    <source>
        <dbReference type="ARBA" id="ARBA00004571"/>
    </source>
</evidence>
<evidence type="ECO:0000256" key="4">
    <source>
        <dbReference type="ARBA" id="ARBA00022452"/>
    </source>
</evidence>
<evidence type="ECO:0000256" key="8">
    <source>
        <dbReference type="ARBA" id="ARBA00023004"/>
    </source>
</evidence>
<feature type="chain" id="PRO_5040819240" evidence="17">
    <location>
        <begin position="30"/>
        <end position="736"/>
    </location>
</feature>
<sequence length="736" mass="81999">MLMTCISYRYLLLVTSGIGFFVLQNNAIAQSTTSTTQTSNTSQTKGDDSKDEQIVVKGNKNSIVTKSSSAATKSSTPLIYTPESVSVVTSQQMQMQNATTLGQALRYSSGVSMEQRGSNSRYDLGTIRGFDVNGSQYLDGLLMFKGQYYAAQQVDVYLLQQVDVLKGPSSVVYGQSSPGGIIALTSKFANGSRYRHVSLEGGNYNYVRGVFDLGDKFKGLDNLSWRVVGTGFRQDGRDWYTKAERYAIQPSLYWEPTDDINLTVYGRYQAQPNDTSYQTFPAFGSVLSAPYHFPSNFFSGDKNFDKFDQTQASVGYKFTYQLNPEWQFLSMARYTNVGANYNQVYGSSYASGANPNGSAGYYPGSRYMYRYANGSKEHFDTITIEEQLHGQVHTGPVAHDLLLGVSWQNIRSGYDYGSGYAPPLDLYHPNYSAPITIPTPSMQMGVSTNQEGIFLQDNMSYKRLHAQLGFRNDWSSIGTRNHVTPSSSFTQSDQAFTFRGGILYNLPYNISPYFSYAQSFQPLNQVSQSGKPYQPTRGEQYEVGIKYQPENFNGFFSAAIYNLEQTNVLTSDPVNPMFSLQAGKQRSRGFELEAHTSPIAGLNLIAAYTYQDVKFTAGDYSGQRPTQVPANIFSFWGDYTIQSGTFKNLGGAIGVRYNGNTNGDYISYLRTKAYTMIDMQAHYKFDDSIPTLKGLEAQFTAQNLTNKRYFTACYSQSFGCAIGQGRTVIGKLSYNW</sequence>
<dbReference type="GO" id="GO:0009279">
    <property type="term" value="C:cell outer membrane"/>
    <property type="evidence" value="ECO:0007669"/>
    <property type="project" value="UniProtKB-SubCell"/>
</dbReference>
<evidence type="ECO:0000256" key="15">
    <source>
        <dbReference type="RuleBase" id="RU003357"/>
    </source>
</evidence>
<keyword evidence="8" id="KW-0408">Iron</keyword>
<dbReference type="InterPro" id="IPR000531">
    <property type="entry name" value="Beta-barrel_TonB"/>
</dbReference>
<evidence type="ECO:0000256" key="9">
    <source>
        <dbReference type="ARBA" id="ARBA00023065"/>
    </source>
</evidence>
<evidence type="ECO:0000259" key="18">
    <source>
        <dbReference type="Pfam" id="PF00593"/>
    </source>
</evidence>
<dbReference type="PANTHER" id="PTHR32552:SF68">
    <property type="entry name" value="FERRICHROME OUTER MEMBRANE TRANSPORTER_PHAGE RECEPTOR"/>
    <property type="match status" value="1"/>
</dbReference>